<accession>A0AAD3Y3U0</accession>
<sequence length="116" mass="12753">MRHVSKAGPACSSHGRSARHHQQGCNCSQFILSLPKSANYRGSKICLATSFRVQVVTNPIHQQHDQANQNANQTPATIFLYTKMGSTSYYQPQYQFSNARQQVANPTNSGNKEAAG</sequence>
<dbReference type="AlphaFoldDB" id="A0AAD3Y3U0"/>
<feature type="region of interest" description="Disordered" evidence="1">
    <location>
        <begin position="1"/>
        <end position="21"/>
    </location>
</feature>
<evidence type="ECO:0000256" key="1">
    <source>
        <dbReference type="SAM" id="MobiDB-lite"/>
    </source>
</evidence>
<proteinExistence type="predicted"/>
<dbReference type="Proteomes" id="UP001279734">
    <property type="component" value="Unassembled WGS sequence"/>
</dbReference>
<gene>
    <name evidence="2" type="ORF">Nepgr_030056</name>
</gene>
<evidence type="ECO:0000313" key="2">
    <source>
        <dbReference type="EMBL" id="GMH28213.1"/>
    </source>
</evidence>
<dbReference type="EMBL" id="BSYO01000034">
    <property type="protein sequence ID" value="GMH28213.1"/>
    <property type="molecule type" value="Genomic_DNA"/>
</dbReference>
<comment type="caution">
    <text evidence="2">The sequence shown here is derived from an EMBL/GenBank/DDBJ whole genome shotgun (WGS) entry which is preliminary data.</text>
</comment>
<reference evidence="2" key="1">
    <citation type="submission" date="2023-05" db="EMBL/GenBank/DDBJ databases">
        <title>Nepenthes gracilis genome sequencing.</title>
        <authorList>
            <person name="Fukushima K."/>
        </authorList>
    </citation>
    <scope>NUCLEOTIDE SEQUENCE</scope>
    <source>
        <strain evidence="2">SING2019-196</strain>
    </source>
</reference>
<keyword evidence="3" id="KW-1185">Reference proteome</keyword>
<evidence type="ECO:0000313" key="3">
    <source>
        <dbReference type="Proteomes" id="UP001279734"/>
    </source>
</evidence>
<protein>
    <submittedName>
        <fullName evidence="2">Uncharacterized protein</fullName>
    </submittedName>
</protein>
<name>A0AAD3Y3U0_NEPGR</name>
<organism evidence="2 3">
    <name type="scientific">Nepenthes gracilis</name>
    <name type="common">Slender pitcher plant</name>
    <dbReference type="NCBI Taxonomy" id="150966"/>
    <lineage>
        <taxon>Eukaryota</taxon>
        <taxon>Viridiplantae</taxon>
        <taxon>Streptophyta</taxon>
        <taxon>Embryophyta</taxon>
        <taxon>Tracheophyta</taxon>
        <taxon>Spermatophyta</taxon>
        <taxon>Magnoliopsida</taxon>
        <taxon>eudicotyledons</taxon>
        <taxon>Gunneridae</taxon>
        <taxon>Pentapetalae</taxon>
        <taxon>Caryophyllales</taxon>
        <taxon>Nepenthaceae</taxon>
        <taxon>Nepenthes</taxon>
    </lineage>
</organism>